<feature type="transmembrane region" description="Helical" evidence="6">
    <location>
        <begin position="950"/>
        <end position="970"/>
    </location>
</feature>
<evidence type="ECO:0000256" key="1">
    <source>
        <dbReference type="ARBA" id="ARBA00022448"/>
    </source>
</evidence>
<dbReference type="EC" id="7.2.2.10" evidence="6"/>
<protein>
    <recommendedName>
        <fullName evidence="6">Calcium-transporting ATPase</fullName>
        <ecNumber evidence="6">7.2.2.10</ecNumber>
    </recommendedName>
</protein>
<evidence type="ECO:0000256" key="2">
    <source>
        <dbReference type="ARBA" id="ARBA00022723"/>
    </source>
</evidence>
<dbReference type="SUPFAM" id="SSF56784">
    <property type="entry name" value="HAD-like"/>
    <property type="match status" value="1"/>
</dbReference>
<feature type="transmembrane region" description="Helical" evidence="6">
    <location>
        <begin position="155"/>
        <end position="175"/>
    </location>
</feature>
<dbReference type="GO" id="GO:0046872">
    <property type="term" value="F:metal ion binding"/>
    <property type="evidence" value="ECO:0007669"/>
    <property type="project" value="UniProtKB-KW"/>
</dbReference>
<comment type="caution">
    <text evidence="9">The sequence shown here is derived from an EMBL/GenBank/DDBJ whole genome shotgun (WGS) entry which is preliminary data.</text>
</comment>
<dbReference type="Pfam" id="PF13246">
    <property type="entry name" value="Cation_ATPase"/>
    <property type="match status" value="1"/>
</dbReference>
<evidence type="ECO:0000256" key="7">
    <source>
        <dbReference type="SAM" id="MobiDB-lite"/>
    </source>
</evidence>
<dbReference type="GO" id="GO:0016020">
    <property type="term" value="C:membrane"/>
    <property type="evidence" value="ECO:0007669"/>
    <property type="project" value="UniProtKB-SubCell"/>
</dbReference>
<evidence type="ECO:0000256" key="6">
    <source>
        <dbReference type="RuleBase" id="RU361146"/>
    </source>
</evidence>
<keyword evidence="5 6" id="KW-0406">Ion transport</keyword>
<reference evidence="9 10" key="1">
    <citation type="submission" date="2024-06" db="EMBL/GenBank/DDBJ databases">
        <title>A chromosome level genome sequence of Diviner's sage (Salvia divinorum).</title>
        <authorList>
            <person name="Ford S.A."/>
            <person name="Ro D.-K."/>
            <person name="Ness R.W."/>
            <person name="Phillips M.A."/>
        </authorList>
    </citation>
    <scope>NUCLEOTIDE SEQUENCE [LARGE SCALE GENOMIC DNA]</scope>
    <source>
        <strain evidence="9">SAF-2024a</strain>
        <tissue evidence="9">Leaf</tissue>
    </source>
</reference>
<comment type="subcellular location">
    <subcellularLocation>
        <location evidence="6">Membrane</location>
        <topology evidence="6">Multi-pass membrane protein</topology>
    </subcellularLocation>
</comment>
<evidence type="ECO:0000313" key="9">
    <source>
        <dbReference type="EMBL" id="KAL1534313.1"/>
    </source>
</evidence>
<dbReference type="InterPro" id="IPR023298">
    <property type="entry name" value="ATPase_P-typ_TM_dom_sf"/>
</dbReference>
<keyword evidence="1 6" id="KW-0813">Transport</keyword>
<keyword evidence="6" id="KW-0109">Calcium transport</keyword>
<feature type="domain" description="Cation-transporting P-type ATPase N-terminal" evidence="8">
    <location>
        <begin position="102"/>
        <end position="175"/>
    </location>
</feature>
<comment type="function">
    <text evidence="6">Catalyzes the hydrolysis of ATP coupled with the transport of calcium.</text>
</comment>
<keyword evidence="2" id="KW-0479">Metal-binding</keyword>
<feature type="compositionally biased region" description="Polar residues" evidence="7">
    <location>
        <begin position="1"/>
        <end position="11"/>
    </location>
</feature>
<gene>
    <name evidence="9" type="ORF">AAHA92_30502</name>
</gene>
<feature type="transmembrane region" description="Helical" evidence="6">
    <location>
        <begin position="331"/>
        <end position="352"/>
    </location>
</feature>
<comment type="similarity">
    <text evidence="6">Belongs to the cation transport ATPase (P-type) (TC 3.A.3) family. Type IIB subfamily.</text>
</comment>
<keyword evidence="6" id="KW-0547">Nucleotide-binding</keyword>
<feature type="transmembrane region" description="Helical" evidence="6">
    <location>
        <begin position="187"/>
        <end position="205"/>
    </location>
</feature>
<dbReference type="SMART" id="SM00831">
    <property type="entry name" value="Cation_ATPase_N"/>
    <property type="match status" value="1"/>
</dbReference>
<dbReference type="Gene3D" id="2.70.150.10">
    <property type="entry name" value="Calcium-transporting ATPase, cytoplasmic transduction domain A"/>
    <property type="match status" value="1"/>
</dbReference>
<sequence length="1021" mass="113243">MHQRPSVSSPESAPVTVEEDSSGLELAPMLRKRHERWQKLSIVLRSSRAFSRASKYQDALLTTFSRTPSYTAIDIGREYFPGVNRSKLAKLVRERNRDHLDELGQVQGLASELETDVSKGIEAGTEAISIRQLTFGSNRMQLPSSKMLGIVLETFKDPILVVLFLAASLSLVFGIRKGLEGVSDGLSIYVSILVVVAAISFSNIWPTRQFHALSESNIHTTTRVVRDNREQQIPASEAVVGDLVHLQIGDRVPADGLYIQGRSFQVNVSINTVDISPNDDNPFLLAGSKVTKGSARMLVTAVGMETKRAKIMSSICPTQDKTPLQVKLHELTHNIAMIGLAVASTVLMIQLIKYFTGKTKNSSGAVDYSADKSINQVCKDIIGILVMPIVIATSAIPEGLLLAATITLAYSTKRMAAEKVLVRNLAACEAIGSIKVICIDRSVAISSNPLLVKEFWLGQVMFEQKPPLRAVLELLHEGIGLNTTSEASSALGELQTQKAICSWASQELGMNLEQLKENCSVLDIENFNQQKKDGCIWIRRNGDDRVHIHMKGSMDEILALCSEYYEEDGVIKDINEAARETFKNIEQGMKNNGLNCIAYAHASVSGDLQDNGGINFHPGLNQKIYTLIGFLGLRDLFRDNIINFVKECQEAGVNVKMITTEDVQKARISALRCGILSSYQTAVTDEIIEGREFRSFTDEERSEKAEKCRVIAGASTSDKLLLVKCLKDSGHVVGVIGGCPGDENLFEETDVGFYLGIQESHSIKEKSDIIITGDSFDPIAKAMKWGRGIYNNIQIYAQFQFTATMASLVTDSITAIFSGEPPEINTVTSISSGKIPYAALQLLWVKLAVGTLVVLALSVDNPAESLMQKMSVEKREPFITNIMWRDIIGQALCQIIILLIIQFEGEATFKLSGGEKDTLIFNIFVLCQIFAIFNTVKGNNIFERLKKKRLFWMLLSMIVVLQFIIVEFLKKFADTERLNWKQWRACIAIAMTSWLVGWLLRRIPVPEKPYMSFLYSQKSYQ</sequence>
<dbReference type="Pfam" id="PF00122">
    <property type="entry name" value="E1-E2_ATPase"/>
    <property type="match status" value="1"/>
</dbReference>
<organism evidence="9 10">
    <name type="scientific">Salvia divinorum</name>
    <name type="common">Maria pastora</name>
    <name type="synonym">Diviner's sage</name>
    <dbReference type="NCBI Taxonomy" id="28513"/>
    <lineage>
        <taxon>Eukaryota</taxon>
        <taxon>Viridiplantae</taxon>
        <taxon>Streptophyta</taxon>
        <taxon>Embryophyta</taxon>
        <taxon>Tracheophyta</taxon>
        <taxon>Spermatophyta</taxon>
        <taxon>Magnoliopsida</taxon>
        <taxon>eudicotyledons</taxon>
        <taxon>Gunneridae</taxon>
        <taxon>Pentapetalae</taxon>
        <taxon>asterids</taxon>
        <taxon>lamiids</taxon>
        <taxon>Lamiales</taxon>
        <taxon>Lamiaceae</taxon>
        <taxon>Nepetoideae</taxon>
        <taxon>Mentheae</taxon>
        <taxon>Salviinae</taxon>
        <taxon>Salvia</taxon>
        <taxon>Salvia subgen. Calosphace</taxon>
    </lineage>
</organism>
<dbReference type="InterPro" id="IPR004014">
    <property type="entry name" value="ATPase_P-typ_cation-transptr_N"/>
</dbReference>
<evidence type="ECO:0000313" key="10">
    <source>
        <dbReference type="Proteomes" id="UP001567538"/>
    </source>
</evidence>
<keyword evidence="10" id="KW-1185">Reference proteome</keyword>
<comment type="catalytic activity">
    <reaction evidence="6">
        <text>Ca(2+)(in) + ATP + H2O = Ca(2+)(out) + ADP + phosphate + H(+)</text>
        <dbReference type="Rhea" id="RHEA:18105"/>
        <dbReference type="ChEBI" id="CHEBI:15377"/>
        <dbReference type="ChEBI" id="CHEBI:15378"/>
        <dbReference type="ChEBI" id="CHEBI:29108"/>
        <dbReference type="ChEBI" id="CHEBI:30616"/>
        <dbReference type="ChEBI" id="CHEBI:43474"/>
        <dbReference type="ChEBI" id="CHEBI:456216"/>
        <dbReference type="EC" id="7.2.2.10"/>
    </reaction>
</comment>
<dbReference type="InterPro" id="IPR006408">
    <property type="entry name" value="P-type_ATPase_IIB"/>
</dbReference>
<dbReference type="PANTHER" id="PTHR24093:SF518">
    <property type="entry name" value="CALCIUM-TRANSPORTING ATPASE"/>
    <property type="match status" value="1"/>
</dbReference>
<feature type="transmembrane region" description="Helical" evidence="6">
    <location>
        <begin position="381"/>
        <end position="410"/>
    </location>
</feature>
<dbReference type="Pfam" id="PF00689">
    <property type="entry name" value="Cation_ATPase_C"/>
    <property type="match status" value="1"/>
</dbReference>
<accession>A0ABD1FR29</accession>
<feature type="transmembrane region" description="Helical" evidence="6">
    <location>
        <begin position="793"/>
        <end position="817"/>
    </location>
</feature>
<dbReference type="InterPro" id="IPR008250">
    <property type="entry name" value="ATPase_P-typ_transduc_dom_A_sf"/>
</dbReference>
<keyword evidence="6" id="KW-0067">ATP-binding</keyword>
<feature type="transmembrane region" description="Helical" evidence="6">
    <location>
        <begin position="919"/>
        <end position="938"/>
    </location>
</feature>
<dbReference type="AlphaFoldDB" id="A0ABD1FR29"/>
<dbReference type="SUPFAM" id="SSF81653">
    <property type="entry name" value="Calcium ATPase, transduction domain A"/>
    <property type="match status" value="1"/>
</dbReference>
<dbReference type="InterPro" id="IPR023299">
    <property type="entry name" value="ATPase_P-typ_cyto_dom_N"/>
</dbReference>
<dbReference type="InterPro" id="IPR006068">
    <property type="entry name" value="ATPase_P-typ_cation-transptr_C"/>
</dbReference>
<dbReference type="GO" id="GO:0005524">
    <property type="term" value="F:ATP binding"/>
    <property type="evidence" value="ECO:0007669"/>
    <property type="project" value="UniProtKB-KW"/>
</dbReference>
<feature type="transmembrane region" description="Helical" evidence="6">
    <location>
        <begin position="982"/>
        <end position="1000"/>
    </location>
</feature>
<evidence type="ECO:0000256" key="4">
    <source>
        <dbReference type="ARBA" id="ARBA00022842"/>
    </source>
</evidence>
<feature type="region of interest" description="Disordered" evidence="7">
    <location>
        <begin position="1"/>
        <end position="23"/>
    </location>
</feature>
<dbReference type="SUPFAM" id="SSF81660">
    <property type="entry name" value="Metal cation-transporting ATPase, ATP-binding domain N"/>
    <property type="match status" value="1"/>
</dbReference>
<keyword evidence="6" id="KW-0472">Membrane</keyword>
<proteinExistence type="inferred from homology"/>
<evidence type="ECO:0000256" key="5">
    <source>
        <dbReference type="ARBA" id="ARBA00023065"/>
    </source>
</evidence>
<keyword evidence="6" id="KW-1133">Transmembrane helix</keyword>
<dbReference type="InterPro" id="IPR059000">
    <property type="entry name" value="ATPase_P-type_domA"/>
</dbReference>
<dbReference type="Gene3D" id="3.40.1110.10">
    <property type="entry name" value="Calcium-transporting ATPase, cytoplasmic domain N"/>
    <property type="match status" value="1"/>
</dbReference>
<feature type="transmembrane region" description="Helical" evidence="6">
    <location>
        <begin position="837"/>
        <end position="857"/>
    </location>
</feature>
<name>A0ABD1FR29_SALDI</name>
<dbReference type="NCBIfam" id="TIGR01517">
    <property type="entry name" value="ATPase-IIB_Ca"/>
    <property type="match status" value="1"/>
</dbReference>
<dbReference type="GO" id="GO:0005388">
    <property type="term" value="F:P-type calcium transporter activity"/>
    <property type="evidence" value="ECO:0007669"/>
    <property type="project" value="UniProtKB-EC"/>
</dbReference>
<feature type="transmembrane region" description="Helical" evidence="6">
    <location>
        <begin position="878"/>
        <end position="903"/>
    </location>
</feature>
<evidence type="ECO:0000256" key="3">
    <source>
        <dbReference type="ARBA" id="ARBA00022837"/>
    </source>
</evidence>
<dbReference type="EMBL" id="JBEAFC010000012">
    <property type="protein sequence ID" value="KAL1534313.1"/>
    <property type="molecule type" value="Genomic_DNA"/>
</dbReference>
<keyword evidence="6" id="KW-0812">Transmembrane</keyword>
<dbReference type="SUPFAM" id="SSF81665">
    <property type="entry name" value="Calcium ATPase, transmembrane domain M"/>
    <property type="match status" value="1"/>
</dbReference>
<dbReference type="Proteomes" id="UP001567538">
    <property type="component" value="Unassembled WGS sequence"/>
</dbReference>
<dbReference type="InterPro" id="IPR036412">
    <property type="entry name" value="HAD-like_sf"/>
</dbReference>
<keyword evidence="4" id="KW-0460">Magnesium</keyword>
<keyword evidence="3 6" id="KW-0106">Calcium</keyword>
<dbReference type="Pfam" id="PF00690">
    <property type="entry name" value="Cation_ATPase_N"/>
    <property type="match status" value="1"/>
</dbReference>
<dbReference type="PANTHER" id="PTHR24093">
    <property type="entry name" value="CATION TRANSPORTING ATPASE"/>
    <property type="match status" value="1"/>
</dbReference>
<evidence type="ECO:0000259" key="8">
    <source>
        <dbReference type="SMART" id="SM00831"/>
    </source>
</evidence>
<dbReference type="Gene3D" id="1.20.1110.10">
    <property type="entry name" value="Calcium-transporting ATPase, transmembrane domain"/>
    <property type="match status" value="2"/>
</dbReference>